<dbReference type="GeneID" id="55642491"/>
<dbReference type="Gene3D" id="3.90.550.10">
    <property type="entry name" value="Spore Coat Polysaccharide Biosynthesis Protein SpsA, Chain A"/>
    <property type="match status" value="1"/>
</dbReference>
<feature type="domain" description="Glycosyltransferase 2-like" evidence="1">
    <location>
        <begin position="12"/>
        <end position="79"/>
    </location>
</feature>
<dbReference type="InterPro" id="IPR029044">
    <property type="entry name" value="Nucleotide-diphossugar_trans"/>
</dbReference>
<evidence type="ECO:0000259" key="1">
    <source>
        <dbReference type="Pfam" id="PF00535"/>
    </source>
</evidence>
<evidence type="ECO:0000313" key="3">
    <source>
        <dbReference type="Proteomes" id="UP000509301"/>
    </source>
</evidence>
<accession>A0A6N0NYH0</accession>
<dbReference type="Proteomes" id="UP000509301">
    <property type="component" value="Chromosome"/>
</dbReference>
<name>A0A6N0NYH0_9CREN</name>
<dbReference type="KEGG" id="mten:GWK48_11070"/>
<protein>
    <submittedName>
        <fullName evidence="2">Glycosyltransferase family 2 protein</fullName>
    </submittedName>
</protein>
<dbReference type="EMBL" id="CP049074">
    <property type="protein sequence ID" value="QKR00853.1"/>
    <property type="molecule type" value="Genomic_DNA"/>
</dbReference>
<dbReference type="AlphaFoldDB" id="A0A6N0NYH0"/>
<dbReference type="InterPro" id="IPR001173">
    <property type="entry name" value="Glyco_trans_2-like"/>
</dbReference>
<reference evidence="2 3" key="1">
    <citation type="submission" date="2020-02" db="EMBL/GenBank/DDBJ databases">
        <title>Comparative genome analysis reveals the metabolism and evolution of the thermophilic archaeal genus Metallosphaera.</title>
        <authorList>
            <person name="Jiang C."/>
        </authorList>
    </citation>
    <scope>NUCLEOTIDE SEQUENCE [LARGE SCALE GENOMIC DNA]</scope>
    <source>
        <strain evidence="2 3">Ric-A</strain>
    </source>
</reference>
<organism evidence="2 3">
    <name type="scientific">Metallosphaera tengchongensis</name>
    <dbReference type="NCBI Taxonomy" id="1532350"/>
    <lineage>
        <taxon>Archaea</taxon>
        <taxon>Thermoproteota</taxon>
        <taxon>Thermoprotei</taxon>
        <taxon>Sulfolobales</taxon>
        <taxon>Sulfolobaceae</taxon>
        <taxon>Metallosphaera</taxon>
    </lineage>
</organism>
<keyword evidence="3" id="KW-1185">Reference proteome</keyword>
<dbReference type="SUPFAM" id="SSF53448">
    <property type="entry name" value="Nucleotide-diphospho-sugar transferases"/>
    <property type="match status" value="1"/>
</dbReference>
<dbReference type="OrthoDB" id="46222at2157"/>
<keyword evidence="2" id="KW-0808">Transferase</keyword>
<dbReference type="Pfam" id="PF00535">
    <property type="entry name" value="Glycos_transf_2"/>
    <property type="match status" value="1"/>
</dbReference>
<dbReference type="RefSeq" id="WP_174632265.1">
    <property type="nucleotide sequence ID" value="NZ_CP049074.1"/>
</dbReference>
<gene>
    <name evidence="2" type="ORF">GWK48_11070</name>
</gene>
<evidence type="ECO:0000313" key="2">
    <source>
        <dbReference type="EMBL" id="QKR00853.1"/>
    </source>
</evidence>
<dbReference type="GO" id="GO:0016740">
    <property type="term" value="F:transferase activity"/>
    <property type="evidence" value="ECO:0007669"/>
    <property type="project" value="UniProtKB-KW"/>
</dbReference>
<proteinExistence type="predicted"/>
<sequence length="267" mass="31460">MYSIEIPVIHGKYLREVFESLRQQTFQDYEVIVVNSGSDEISDVIKEYGFKEIKERVKLLKARHLAHVNSRGDRALLLDETRVLRRDALEMTDKDRSDMIIVGEREVGDSFWIKLAQLDKDNIMYCNEPNSIKGFALPRLISSPLLSKTFEILRRDLGEKFDQLIFPDHELIYYVASSLSNSVNVIREELIYHYGDRTLLEIVKKYYRYGKSTKVLKSTKYEYFLNISRKKRKICKESKLLIYLLYIVRGSSFLIGRMLWDLSIFTD</sequence>
<dbReference type="CDD" id="cd00761">
    <property type="entry name" value="Glyco_tranf_GTA_type"/>
    <property type="match status" value="1"/>
</dbReference>